<reference evidence="1" key="1">
    <citation type="submission" date="2022-01" db="EMBL/GenBank/DDBJ databases">
        <title>Colwellia maritima, isolated from seawater.</title>
        <authorList>
            <person name="Kristyanto S."/>
            <person name="Jung J."/>
            <person name="Jeon C.O."/>
        </authorList>
    </citation>
    <scope>NUCLEOTIDE SEQUENCE</scope>
    <source>
        <strain evidence="1">MSW7</strain>
    </source>
</reference>
<keyword evidence="2" id="KW-1185">Reference proteome</keyword>
<dbReference type="InterPro" id="IPR021675">
    <property type="entry name" value="DUF3261"/>
</dbReference>
<dbReference type="EMBL" id="JAKKSL010000001">
    <property type="protein sequence ID" value="MCI2282627.1"/>
    <property type="molecule type" value="Genomic_DNA"/>
</dbReference>
<evidence type="ECO:0000313" key="2">
    <source>
        <dbReference type="Proteomes" id="UP001139646"/>
    </source>
</evidence>
<sequence>MLSCSSTYINAQNQSFYQLQALPRSLQNKVFLETLTFQQDEQRTLLTQIETSEQSLSLGAMTFSGLPIIQAKWHSREGLVGFSSMAFDKSMIMRIIRDIQLVKWPEESINAGLLPNYRLHTIQTSANERVREIRDSEQTIVKVTYLENKIILINAIEHYQLTIEQVNE</sequence>
<proteinExistence type="predicted"/>
<dbReference type="RefSeq" id="WP_242283496.1">
    <property type="nucleotide sequence ID" value="NZ_JAKKSL010000001.1"/>
</dbReference>
<evidence type="ECO:0000313" key="1">
    <source>
        <dbReference type="EMBL" id="MCI2282627.1"/>
    </source>
</evidence>
<dbReference type="Proteomes" id="UP001139646">
    <property type="component" value="Unassembled WGS sequence"/>
</dbReference>
<dbReference type="Pfam" id="PF11659">
    <property type="entry name" value="DUF3261"/>
    <property type="match status" value="1"/>
</dbReference>
<accession>A0ABS9WYL4</accession>
<name>A0ABS9WYL4_9GAMM</name>
<organism evidence="1 2">
    <name type="scientific">Colwellia maritima</name>
    <dbReference type="NCBI Taxonomy" id="2912588"/>
    <lineage>
        <taxon>Bacteria</taxon>
        <taxon>Pseudomonadati</taxon>
        <taxon>Pseudomonadota</taxon>
        <taxon>Gammaproteobacteria</taxon>
        <taxon>Alteromonadales</taxon>
        <taxon>Colwelliaceae</taxon>
        <taxon>Colwellia</taxon>
    </lineage>
</organism>
<comment type="caution">
    <text evidence="1">The sequence shown here is derived from an EMBL/GenBank/DDBJ whole genome shotgun (WGS) entry which is preliminary data.</text>
</comment>
<protein>
    <submittedName>
        <fullName evidence="1">DUF3261 domain-containing protein</fullName>
    </submittedName>
</protein>
<gene>
    <name evidence="1" type="ORF">L3081_03425</name>
</gene>